<dbReference type="SUPFAM" id="SSF51735">
    <property type="entry name" value="NAD(P)-binding Rossmann-fold domains"/>
    <property type="match status" value="1"/>
</dbReference>
<organism evidence="3 4">
    <name type="scientific">Hyaloscypha bicolor E</name>
    <dbReference type="NCBI Taxonomy" id="1095630"/>
    <lineage>
        <taxon>Eukaryota</taxon>
        <taxon>Fungi</taxon>
        <taxon>Dikarya</taxon>
        <taxon>Ascomycota</taxon>
        <taxon>Pezizomycotina</taxon>
        <taxon>Leotiomycetes</taxon>
        <taxon>Helotiales</taxon>
        <taxon>Hyaloscyphaceae</taxon>
        <taxon>Hyaloscypha</taxon>
        <taxon>Hyaloscypha bicolor</taxon>
    </lineage>
</organism>
<evidence type="ECO:0000256" key="2">
    <source>
        <dbReference type="ARBA" id="ARBA00023002"/>
    </source>
</evidence>
<evidence type="ECO:0000256" key="1">
    <source>
        <dbReference type="ARBA" id="ARBA00006484"/>
    </source>
</evidence>
<evidence type="ECO:0008006" key="5">
    <source>
        <dbReference type="Google" id="ProtNLM"/>
    </source>
</evidence>
<accession>A0A2J6SNK0</accession>
<reference evidence="3 4" key="1">
    <citation type="submission" date="2016-04" db="EMBL/GenBank/DDBJ databases">
        <title>A degradative enzymes factory behind the ericoid mycorrhizal symbiosis.</title>
        <authorList>
            <consortium name="DOE Joint Genome Institute"/>
            <person name="Martino E."/>
            <person name="Morin E."/>
            <person name="Grelet G."/>
            <person name="Kuo A."/>
            <person name="Kohler A."/>
            <person name="Daghino S."/>
            <person name="Barry K."/>
            <person name="Choi C."/>
            <person name="Cichocki N."/>
            <person name="Clum A."/>
            <person name="Copeland A."/>
            <person name="Hainaut M."/>
            <person name="Haridas S."/>
            <person name="Labutti K."/>
            <person name="Lindquist E."/>
            <person name="Lipzen A."/>
            <person name="Khouja H.-R."/>
            <person name="Murat C."/>
            <person name="Ohm R."/>
            <person name="Olson A."/>
            <person name="Spatafora J."/>
            <person name="Veneault-Fourrey C."/>
            <person name="Henrissat B."/>
            <person name="Grigoriev I."/>
            <person name="Martin F."/>
            <person name="Perotto S."/>
        </authorList>
    </citation>
    <scope>NUCLEOTIDE SEQUENCE [LARGE SCALE GENOMIC DNA]</scope>
    <source>
        <strain evidence="3 4">E</strain>
    </source>
</reference>
<dbReference type="PANTHER" id="PTHR24320:SF152">
    <property type="entry name" value="SHORT-CHAIN DEHYDROGENASE_REDUCTASE FAMILY PROTEIN"/>
    <property type="match status" value="1"/>
</dbReference>
<dbReference type="InParanoid" id="A0A2J6SNK0"/>
<dbReference type="InterPro" id="IPR036291">
    <property type="entry name" value="NAD(P)-bd_dom_sf"/>
</dbReference>
<evidence type="ECO:0000313" key="3">
    <source>
        <dbReference type="EMBL" id="PMD52323.1"/>
    </source>
</evidence>
<gene>
    <name evidence="3" type="ORF">K444DRAFT_544836</name>
</gene>
<dbReference type="Gene3D" id="3.40.50.720">
    <property type="entry name" value="NAD(P)-binding Rossmann-like Domain"/>
    <property type="match status" value="1"/>
</dbReference>
<dbReference type="RefSeq" id="XP_024729227.1">
    <property type="nucleotide sequence ID" value="XM_024876085.1"/>
</dbReference>
<dbReference type="STRING" id="1095630.A0A2J6SNK0"/>
<sequence>KNTGLPDAVYHSAEELAHPPASAVSIPGRQRYSTTKLANVLWTYALNSRLVRRVPERAITVNAFDPGLMPGTGLARVAVWYERILWFYVLPHIMPLLRVVIPNVHTAEESGQALARLAVGKDVEGVSERYFEGLREIKSSKDSYDESKQEDLWAWTVDYLSSGSGSEKAHFESFA</sequence>
<dbReference type="AlphaFoldDB" id="A0A2J6SNK0"/>
<proteinExistence type="inferred from homology"/>
<dbReference type="Proteomes" id="UP000235371">
    <property type="component" value="Unassembled WGS sequence"/>
</dbReference>
<comment type="similarity">
    <text evidence="1">Belongs to the short-chain dehydrogenases/reductases (SDR) family.</text>
</comment>
<dbReference type="GO" id="GO:0016491">
    <property type="term" value="F:oxidoreductase activity"/>
    <property type="evidence" value="ECO:0007669"/>
    <property type="project" value="UniProtKB-KW"/>
</dbReference>
<dbReference type="OrthoDB" id="542013at2759"/>
<name>A0A2J6SNK0_9HELO</name>
<protein>
    <recommendedName>
        <fullName evidence="5">NAD(P)-binding protein</fullName>
    </recommendedName>
</protein>
<feature type="non-terminal residue" evidence="3">
    <location>
        <position position="1"/>
    </location>
</feature>
<dbReference type="PANTHER" id="PTHR24320">
    <property type="entry name" value="RETINOL DEHYDROGENASE"/>
    <property type="match status" value="1"/>
</dbReference>
<keyword evidence="4" id="KW-1185">Reference proteome</keyword>
<keyword evidence="2" id="KW-0560">Oxidoreductase</keyword>
<dbReference type="EMBL" id="KZ613912">
    <property type="protein sequence ID" value="PMD52323.1"/>
    <property type="molecule type" value="Genomic_DNA"/>
</dbReference>
<dbReference type="GeneID" id="36584164"/>
<evidence type="ECO:0000313" key="4">
    <source>
        <dbReference type="Proteomes" id="UP000235371"/>
    </source>
</evidence>